<dbReference type="Proteomes" id="UP000305751">
    <property type="component" value="Unassembled WGS sequence"/>
</dbReference>
<comment type="caution">
    <text evidence="4">The sequence shown here is derived from an EMBL/GenBank/DDBJ whole genome shotgun (WGS) entry which is preliminary data.</text>
</comment>
<dbReference type="RefSeq" id="WP_135038712.1">
    <property type="nucleotide sequence ID" value="NZ_BLLS01000026.1"/>
</dbReference>
<evidence type="ECO:0000313" key="5">
    <source>
        <dbReference type="Proteomes" id="UP000298073"/>
    </source>
</evidence>
<dbReference type="EMBL" id="BLLS01000026">
    <property type="protein sequence ID" value="GFH86004.1"/>
    <property type="molecule type" value="Genomic_DNA"/>
</dbReference>
<dbReference type="EMBL" id="SPPV01000037">
    <property type="protein sequence ID" value="TFU47374.1"/>
    <property type="molecule type" value="Genomic_DNA"/>
</dbReference>
<gene>
    <name evidence="3" type="ORF">E4T97_15055</name>
    <name evidence="4" type="ORF">E5356_18145</name>
    <name evidence="2" type="ORF">IMSAGC001_01408</name>
</gene>
<proteinExistence type="predicted"/>
<feature type="region of interest" description="Disordered" evidence="1">
    <location>
        <begin position="100"/>
        <end position="144"/>
    </location>
</feature>
<evidence type="ECO:0000313" key="3">
    <source>
        <dbReference type="EMBL" id="TFU47374.1"/>
    </source>
</evidence>
<evidence type="ECO:0000313" key="4">
    <source>
        <dbReference type="EMBL" id="TGX97331.1"/>
    </source>
</evidence>
<reference evidence="2 7" key="3">
    <citation type="journal article" date="2020" name="Microbiome">
        <title>Single-cell genomics of uncultured bacteria reveals dietary fiber responders in the mouse gut microbiota.</title>
        <authorList>
            <person name="Chijiiwa R."/>
            <person name="Hosokawa M."/>
            <person name="Kogawa M."/>
            <person name="Nishikawa Y."/>
            <person name="Ide K."/>
            <person name="Sakanashi C."/>
            <person name="Takahashi K."/>
            <person name="Takeyama H."/>
        </authorList>
    </citation>
    <scope>NUCLEOTIDE SEQUENCE [LARGE SCALE GENOMIC DNA]</scope>
    <source>
        <strain evidence="2">IMSAGC_001</strain>
    </source>
</reference>
<feature type="compositionally biased region" description="Gly residues" evidence="1">
    <location>
        <begin position="111"/>
        <end position="123"/>
    </location>
</feature>
<keyword evidence="6" id="KW-1185">Reference proteome</keyword>
<dbReference type="EMBL" id="SRZA01000091">
    <property type="protein sequence ID" value="TGX97331.1"/>
    <property type="molecule type" value="Genomic_DNA"/>
</dbReference>
<evidence type="ECO:0000313" key="7">
    <source>
        <dbReference type="Proteomes" id="UP000491181"/>
    </source>
</evidence>
<name>A0A4S2AAI6_9BACE</name>
<protein>
    <submittedName>
        <fullName evidence="4">Uncharacterized protein</fullName>
    </submittedName>
</protein>
<accession>A0A4S2AAI6</accession>
<dbReference type="Gene3D" id="3.90.1720.10">
    <property type="entry name" value="endopeptidase domain like (from Nostoc punctiforme)"/>
    <property type="match status" value="1"/>
</dbReference>
<organism evidence="4 6">
    <name type="scientific">Bacteroides acidifaciens</name>
    <dbReference type="NCBI Taxonomy" id="85831"/>
    <lineage>
        <taxon>Bacteria</taxon>
        <taxon>Pseudomonadati</taxon>
        <taxon>Bacteroidota</taxon>
        <taxon>Bacteroidia</taxon>
        <taxon>Bacteroidales</taxon>
        <taxon>Bacteroidaceae</taxon>
        <taxon>Bacteroides</taxon>
    </lineage>
</organism>
<reference evidence="4 6" key="2">
    <citation type="submission" date="2019-04" db="EMBL/GenBank/DDBJ databases">
        <title>Microbes associate with the intestines of laboratory mice.</title>
        <authorList>
            <person name="Navarre W."/>
            <person name="Wong E."/>
            <person name="Huang K."/>
            <person name="Tropini C."/>
            <person name="Ng K."/>
            <person name="Yu B."/>
        </authorList>
    </citation>
    <scope>NUCLEOTIDE SEQUENCE [LARGE SCALE GENOMIC DNA]</scope>
    <source>
        <strain evidence="4 6">NM70_E10</strain>
    </source>
</reference>
<sequence>MVKRKANTDADSLSTTVKDENAAGTSRIYIALFSESNNIQRLSTYSDIEEDDFTCSFCGLPADLCTCVVITPGGMRCPLCGGPWGSCSCLSDIYGPGNGNENSGDDDYNGPSGGGNGTGGGNSGNHNGSEGNGSGNGNIVITSPNQKPVKDITQAASDAVDEVLKDHNNNRKTAYCNEGVRNAFYNLFQSKELYNMRANDMVKYWKNHPEKWEIICMDEAQGLANQGFFVVAGWINTKGSGHVCLIVPGKGSRGKWNGSFTTLPNTMDTGANMRHKIHSITGSFGKNKHSEVIFFKYK</sequence>
<evidence type="ECO:0000313" key="6">
    <source>
        <dbReference type="Proteomes" id="UP000305751"/>
    </source>
</evidence>
<dbReference type="OrthoDB" id="1100960at2"/>
<dbReference type="Proteomes" id="UP000298073">
    <property type="component" value="Unassembled WGS sequence"/>
</dbReference>
<reference evidence="3 5" key="1">
    <citation type="submission" date="2019-03" db="EMBL/GenBank/DDBJ databases">
        <title>Diversity of the mouse oral microbiome.</title>
        <authorList>
            <person name="Joseph S."/>
            <person name="Aduse-Opoku J."/>
            <person name="Curtis M."/>
            <person name="Wade W."/>
            <person name="Hashim A."/>
        </authorList>
    </citation>
    <scope>NUCLEOTIDE SEQUENCE [LARGE SCALE GENOMIC DNA]</scope>
    <source>
        <strain evidence="3 5">P2318</strain>
    </source>
</reference>
<dbReference type="Proteomes" id="UP000491181">
    <property type="component" value="Unassembled WGS sequence"/>
</dbReference>
<dbReference type="AlphaFoldDB" id="A0A4S2AAI6"/>
<evidence type="ECO:0000256" key="1">
    <source>
        <dbReference type="SAM" id="MobiDB-lite"/>
    </source>
</evidence>
<evidence type="ECO:0000313" key="2">
    <source>
        <dbReference type="EMBL" id="GFH86004.1"/>
    </source>
</evidence>